<evidence type="ECO:0000313" key="3">
    <source>
        <dbReference type="Proteomes" id="UP000400849"/>
    </source>
</evidence>
<dbReference type="RefSeq" id="YP_010648822.1">
    <property type="nucleotide sequence ID" value="NC_070762.1"/>
</dbReference>
<sequence length="135" mass="15175">MTTPATGGTWGTIVTIVLAVISSGVIVAIINWLQNRHKTSAETEDIWDKIKNRSITEADRKIASQNEHIRLCEYKIDLLIEGWTLTLDEMQSAQMNNTALDLRESRRRLREIRFLKAIPGESPPGSIEDPSQSSD</sequence>
<reference evidence="2 3" key="1">
    <citation type="submission" date="2019-09" db="EMBL/GenBank/DDBJ databases">
        <authorList>
            <person name="Christie C.A."/>
            <person name="Diallo A.S."/>
            <person name="Dixon Z."/>
            <person name="McIntosh P.M."/>
            <person name="Murthy K.H."/>
            <person name="Rosen M.G."/>
            <person name="Simpson L.M."/>
            <person name="Koustas K."/>
            <person name="Fogarty M.P."/>
            <person name="Molloy S.D."/>
            <person name="Garlena R.A."/>
            <person name="Russell D.A."/>
            <person name="Pope W.H."/>
            <person name="Jacobs-Sera D."/>
            <person name="Hatfull G.F."/>
        </authorList>
    </citation>
    <scope>NUCLEOTIDE SEQUENCE [LARGE SCALE GENOMIC DNA]</scope>
</reference>
<organism evidence="2 3">
    <name type="scientific">Gordonia phage Sixama</name>
    <dbReference type="NCBI Taxonomy" id="2653271"/>
    <lineage>
        <taxon>Viruses</taxon>
        <taxon>Duplodnaviria</taxon>
        <taxon>Heunggongvirae</taxon>
        <taxon>Uroviricota</taxon>
        <taxon>Caudoviricetes</taxon>
        <taxon>Sixamavirus</taxon>
        <taxon>Sixamavirus sixama</taxon>
    </lineage>
</organism>
<protein>
    <submittedName>
        <fullName evidence="2">Uncharacterized protein</fullName>
    </submittedName>
</protein>
<gene>
    <name evidence="2" type="primary">113</name>
    <name evidence="2" type="ORF">SEA_SIXAMA_113</name>
</gene>
<keyword evidence="3" id="KW-1185">Reference proteome</keyword>
<dbReference type="KEGG" id="vg:77924281"/>
<proteinExistence type="predicted"/>
<dbReference type="EMBL" id="MN484601">
    <property type="protein sequence ID" value="QGF20292.1"/>
    <property type="molecule type" value="Genomic_DNA"/>
</dbReference>
<dbReference type="GeneID" id="77924281"/>
<keyword evidence="1" id="KW-0812">Transmembrane</keyword>
<dbReference type="Proteomes" id="UP000400849">
    <property type="component" value="Segment"/>
</dbReference>
<feature type="transmembrane region" description="Helical" evidence="1">
    <location>
        <begin position="12"/>
        <end position="33"/>
    </location>
</feature>
<evidence type="ECO:0000256" key="1">
    <source>
        <dbReference type="SAM" id="Phobius"/>
    </source>
</evidence>
<evidence type="ECO:0000313" key="2">
    <source>
        <dbReference type="EMBL" id="QGF20292.1"/>
    </source>
</evidence>
<accession>A0A5Q2F0L6</accession>
<keyword evidence="1" id="KW-1133">Transmembrane helix</keyword>
<keyword evidence="1" id="KW-0472">Membrane</keyword>
<name>A0A5Q2F0L6_9CAUD</name>